<dbReference type="InterPro" id="IPR025877">
    <property type="entry name" value="MobA-like_NTP_Trfase"/>
</dbReference>
<evidence type="ECO:0000259" key="3">
    <source>
        <dbReference type="Pfam" id="PF12804"/>
    </source>
</evidence>
<comment type="caution">
    <text evidence="4">The sequence shown here is derived from an EMBL/GenBank/DDBJ whole genome shotgun (WGS) entry which is preliminary data.</text>
</comment>
<dbReference type="OrthoDB" id="5298023at2"/>
<reference evidence="4 5" key="1">
    <citation type="submission" date="2018-08" db="EMBL/GenBank/DDBJ databases">
        <title>Thalassotalea euphylliae genome.</title>
        <authorList>
            <person name="Summers S."/>
            <person name="Rice S.A."/>
            <person name="Freckelton M.L."/>
            <person name="Nedved B.T."/>
            <person name="Hadfield M.G."/>
        </authorList>
    </citation>
    <scope>NUCLEOTIDE SEQUENCE [LARGE SCALE GENOMIC DNA]</scope>
    <source>
        <strain evidence="4 5">H1</strain>
    </source>
</reference>
<protein>
    <submittedName>
        <fullName evidence="4">Nucleotidyltransferase family protein</fullName>
    </submittedName>
</protein>
<dbReference type="Gene3D" id="3.90.550.10">
    <property type="entry name" value="Spore Coat Polysaccharide Biosynthesis Protein SpsA, Chain A"/>
    <property type="match status" value="1"/>
</dbReference>
<dbReference type="CDD" id="cd04182">
    <property type="entry name" value="GT_2_like_f"/>
    <property type="match status" value="1"/>
</dbReference>
<keyword evidence="1" id="KW-0460">Magnesium</keyword>
<organism evidence="4 5">
    <name type="scientific">Thalassotalea euphylliae</name>
    <dbReference type="NCBI Taxonomy" id="1655234"/>
    <lineage>
        <taxon>Bacteria</taxon>
        <taxon>Pseudomonadati</taxon>
        <taxon>Pseudomonadota</taxon>
        <taxon>Gammaproteobacteria</taxon>
        <taxon>Alteromonadales</taxon>
        <taxon>Colwelliaceae</taxon>
        <taxon>Thalassotalea</taxon>
    </lineage>
</organism>
<feature type="domain" description="MobA-like NTP transferase" evidence="3">
    <location>
        <begin position="13"/>
        <end position="189"/>
    </location>
</feature>
<feature type="compositionally biased region" description="Basic and acidic residues" evidence="2">
    <location>
        <begin position="207"/>
        <end position="216"/>
    </location>
</feature>
<keyword evidence="4" id="KW-0808">Transferase</keyword>
<name>A0A3E0TNH1_9GAMM</name>
<dbReference type="Proteomes" id="UP000256478">
    <property type="component" value="Unassembled WGS sequence"/>
</dbReference>
<dbReference type="AlphaFoldDB" id="A0A3E0TNH1"/>
<gene>
    <name evidence="4" type="ORF">DXX93_04940</name>
</gene>
<feature type="region of interest" description="Disordered" evidence="2">
    <location>
        <begin position="203"/>
        <end position="224"/>
    </location>
</feature>
<dbReference type="PANTHER" id="PTHR43777">
    <property type="entry name" value="MOLYBDENUM COFACTOR CYTIDYLYLTRANSFERASE"/>
    <property type="match status" value="1"/>
</dbReference>
<evidence type="ECO:0000313" key="4">
    <source>
        <dbReference type="EMBL" id="REL25973.1"/>
    </source>
</evidence>
<evidence type="ECO:0000256" key="2">
    <source>
        <dbReference type="SAM" id="MobiDB-lite"/>
    </source>
</evidence>
<dbReference type="RefSeq" id="WP_116007095.1">
    <property type="nucleotide sequence ID" value="NZ_QUOU01000001.1"/>
</dbReference>
<evidence type="ECO:0000313" key="5">
    <source>
        <dbReference type="Proteomes" id="UP000256478"/>
    </source>
</evidence>
<evidence type="ECO:0000256" key="1">
    <source>
        <dbReference type="ARBA" id="ARBA00022842"/>
    </source>
</evidence>
<sequence>MTSKHDNNELAIVILAAGSSSRLGQPKQLIELGGDILLIRQLKLALSMAQHVTVVIGCEAHRYREMLGAWPVNVVENTHWHLGMGTSIACGVSAVEGADNAMILLVDQWQLSKQDLVKLWAAHRVGEQAVTVSCWPEAEQELSQDISQPKQPMQTKTEFGPPVVFSSSVFSELKLLQAKQGAKFVVAKLHAHTPSAVKKIAMPNAKADVDTPEQLKKLQTQRKA</sequence>
<dbReference type="GO" id="GO:0016779">
    <property type="term" value="F:nucleotidyltransferase activity"/>
    <property type="evidence" value="ECO:0007669"/>
    <property type="project" value="UniProtKB-ARBA"/>
</dbReference>
<dbReference type="InterPro" id="IPR029044">
    <property type="entry name" value="Nucleotide-diphossugar_trans"/>
</dbReference>
<accession>A0A3E0TNH1</accession>
<dbReference type="PANTHER" id="PTHR43777:SF1">
    <property type="entry name" value="MOLYBDENUM COFACTOR CYTIDYLYLTRANSFERASE"/>
    <property type="match status" value="1"/>
</dbReference>
<dbReference type="EMBL" id="QUOU01000001">
    <property type="protein sequence ID" value="REL25973.1"/>
    <property type="molecule type" value="Genomic_DNA"/>
</dbReference>
<dbReference type="SUPFAM" id="SSF53448">
    <property type="entry name" value="Nucleotide-diphospho-sugar transferases"/>
    <property type="match status" value="1"/>
</dbReference>
<proteinExistence type="predicted"/>
<dbReference type="Pfam" id="PF12804">
    <property type="entry name" value="NTP_transf_3"/>
    <property type="match status" value="1"/>
</dbReference>